<keyword evidence="3" id="KW-1185">Reference proteome</keyword>
<dbReference type="AlphaFoldDB" id="A0A1J7FPQ7"/>
<feature type="compositionally biased region" description="Basic and acidic residues" evidence="1">
    <location>
        <begin position="774"/>
        <end position="784"/>
    </location>
</feature>
<accession>A0A1J7FPQ7</accession>
<feature type="region of interest" description="Disordered" evidence="1">
    <location>
        <begin position="399"/>
        <end position="419"/>
    </location>
</feature>
<dbReference type="Proteomes" id="UP000188354">
    <property type="component" value="Unassembled WGS sequence"/>
</dbReference>
<dbReference type="Gramene" id="OIV89910">
    <property type="protein sequence ID" value="OIV89910"/>
    <property type="gene ID" value="TanjilG_09585"/>
</dbReference>
<feature type="region of interest" description="Disordered" evidence="1">
    <location>
        <begin position="950"/>
        <end position="983"/>
    </location>
</feature>
<organism evidence="2 3">
    <name type="scientific">Lupinus angustifolius</name>
    <name type="common">Narrow-leaved blue lupine</name>
    <dbReference type="NCBI Taxonomy" id="3871"/>
    <lineage>
        <taxon>Eukaryota</taxon>
        <taxon>Viridiplantae</taxon>
        <taxon>Streptophyta</taxon>
        <taxon>Embryophyta</taxon>
        <taxon>Tracheophyta</taxon>
        <taxon>Spermatophyta</taxon>
        <taxon>Magnoliopsida</taxon>
        <taxon>eudicotyledons</taxon>
        <taxon>Gunneridae</taxon>
        <taxon>Pentapetalae</taxon>
        <taxon>rosids</taxon>
        <taxon>fabids</taxon>
        <taxon>Fabales</taxon>
        <taxon>Fabaceae</taxon>
        <taxon>Papilionoideae</taxon>
        <taxon>50 kb inversion clade</taxon>
        <taxon>genistoids sensu lato</taxon>
        <taxon>core genistoids</taxon>
        <taxon>Genisteae</taxon>
        <taxon>Lupinus</taxon>
    </lineage>
</organism>
<feature type="compositionally biased region" description="Polar residues" evidence="1">
    <location>
        <begin position="722"/>
        <end position="733"/>
    </location>
</feature>
<feature type="compositionally biased region" description="Polar residues" evidence="1">
    <location>
        <begin position="206"/>
        <end position="228"/>
    </location>
</feature>
<feature type="compositionally biased region" description="Polar residues" evidence="1">
    <location>
        <begin position="597"/>
        <end position="609"/>
    </location>
</feature>
<name>A0A1J7FPQ7_LUPAN</name>
<evidence type="ECO:0000313" key="2">
    <source>
        <dbReference type="EMBL" id="OIV89910.1"/>
    </source>
</evidence>
<feature type="compositionally biased region" description="Low complexity" evidence="1">
    <location>
        <begin position="954"/>
        <end position="967"/>
    </location>
</feature>
<feature type="compositionally biased region" description="Low complexity" evidence="1">
    <location>
        <begin position="611"/>
        <end position="625"/>
    </location>
</feature>
<dbReference type="OMA" id="GASEFSW"/>
<feature type="compositionally biased region" description="Polar residues" evidence="1">
    <location>
        <begin position="653"/>
        <end position="667"/>
    </location>
</feature>
<feature type="region of interest" description="Disordered" evidence="1">
    <location>
        <begin position="206"/>
        <end position="304"/>
    </location>
</feature>
<reference evidence="2 3" key="1">
    <citation type="journal article" date="2017" name="Plant Biotechnol. J.">
        <title>A comprehensive draft genome sequence for lupin (Lupinus angustifolius), an emerging health food: insights into plant-microbe interactions and legume evolution.</title>
        <authorList>
            <person name="Hane J.K."/>
            <person name="Ming Y."/>
            <person name="Kamphuis L.G."/>
            <person name="Nelson M.N."/>
            <person name="Garg G."/>
            <person name="Atkins C.A."/>
            <person name="Bayer P.E."/>
            <person name="Bravo A."/>
            <person name="Bringans S."/>
            <person name="Cannon S."/>
            <person name="Edwards D."/>
            <person name="Foley R."/>
            <person name="Gao L.L."/>
            <person name="Harrison M.J."/>
            <person name="Huang W."/>
            <person name="Hurgobin B."/>
            <person name="Li S."/>
            <person name="Liu C.W."/>
            <person name="McGrath A."/>
            <person name="Morahan G."/>
            <person name="Murray J."/>
            <person name="Weller J."/>
            <person name="Jian J."/>
            <person name="Singh K.B."/>
        </authorList>
    </citation>
    <scope>NUCLEOTIDE SEQUENCE [LARGE SCALE GENOMIC DNA]</scope>
    <source>
        <strain evidence="3">cv. Tanjil</strain>
        <tissue evidence="2">Whole plant</tissue>
    </source>
</reference>
<feature type="compositionally biased region" description="Polar residues" evidence="1">
    <location>
        <begin position="693"/>
        <end position="702"/>
    </location>
</feature>
<feature type="region of interest" description="Disordered" evidence="1">
    <location>
        <begin position="910"/>
        <end position="929"/>
    </location>
</feature>
<dbReference type="PANTHER" id="PTHR31008">
    <property type="entry name" value="COP1-INTERACTING PROTEIN-RELATED"/>
    <property type="match status" value="1"/>
</dbReference>
<feature type="compositionally biased region" description="Basic and acidic residues" evidence="1">
    <location>
        <begin position="537"/>
        <end position="563"/>
    </location>
</feature>
<feature type="compositionally biased region" description="Polar residues" evidence="1">
    <location>
        <begin position="521"/>
        <end position="531"/>
    </location>
</feature>
<proteinExistence type="predicted"/>
<feature type="compositionally biased region" description="Basic and acidic residues" evidence="1">
    <location>
        <begin position="678"/>
        <end position="692"/>
    </location>
</feature>
<feature type="compositionally biased region" description="Basic and acidic residues" evidence="1">
    <location>
        <begin position="407"/>
        <end position="418"/>
    </location>
</feature>
<gene>
    <name evidence="2" type="ORF">TanjilG_09585</name>
</gene>
<protein>
    <recommendedName>
        <fullName evidence="4">COP1-interacting protein 7</fullName>
    </recommendedName>
</protein>
<feature type="region of interest" description="Disordered" evidence="1">
    <location>
        <begin position="517"/>
        <end position="792"/>
    </location>
</feature>
<feature type="compositionally biased region" description="Low complexity" evidence="1">
    <location>
        <begin position="1031"/>
        <end position="1042"/>
    </location>
</feature>
<feature type="compositionally biased region" description="Basic and acidic residues" evidence="1">
    <location>
        <begin position="1004"/>
        <end position="1030"/>
    </location>
</feature>
<evidence type="ECO:0000313" key="3">
    <source>
        <dbReference type="Proteomes" id="UP000188354"/>
    </source>
</evidence>
<feature type="region of interest" description="Disordered" evidence="1">
    <location>
        <begin position="1004"/>
        <end position="1060"/>
    </location>
</feature>
<feature type="region of interest" description="Disordered" evidence="1">
    <location>
        <begin position="821"/>
        <end position="843"/>
    </location>
</feature>
<feature type="compositionally biased region" description="Basic and acidic residues" evidence="1">
    <location>
        <begin position="825"/>
        <end position="839"/>
    </location>
</feature>
<dbReference type="EMBL" id="KV862214">
    <property type="protein sequence ID" value="OIV89910.1"/>
    <property type="molecule type" value="Genomic_DNA"/>
</dbReference>
<dbReference type="STRING" id="3871.A0A1J7FPQ7"/>
<dbReference type="PANTHER" id="PTHR31008:SF5">
    <property type="entry name" value="EXPRESSED PROTEIN"/>
    <property type="match status" value="1"/>
</dbReference>
<feature type="compositionally biased region" description="Basic residues" evidence="1">
    <location>
        <begin position="755"/>
        <end position="773"/>
    </location>
</feature>
<evidence type="ECO:0000256" key="1">
    <source>
        <dbReference type="SAM" id="MobiDB-lite"/>
    </source>
</evidence>
<evidence type="ECO:0008006" key="4">
    <source>
        <dbReference type="Google" id="ProtNLM"/>
    </source>
</evidence>
<sequence>MEYAEDGDAPLNFASFQIFPNQNRYETFVCKGKQSEKIAAGQLEHLLPHVPAINDLYAKGCDANFDLQLSENLHGAEWFSKVTVKRFLHVVTLPNLVNDINTIMDEMYQLEDSKKFHVSLYGKFIAYEQPEVNNVSSETSKNDLLRAMDLRLTALRNKLAETLSEATGATCSTKDIAYLAKFSQHFGATNIENSLSKFIELNQKSQDVGPMNNETTCDMSNDGSNRSVKNLPISKPVHSDTPVKYSVSPAKAAQVERHSPTESESSNSGDEDQASAERSRSLIRSTTPRRSASPMRRVQIGRTGTRKAATLTIKSLSYFPSRERLISYKDAAEDDSNGEISEQPHKKTEIDVRRITVQDAISLFESKQRDETAGTQKRKSLTEVSISTTKSVLRRWSTNSGMGETSVRGHPELVHDDPVPVSSNDVAYAEILKNSKVGVVSNFISESHNNNENTVCDVKPEMQESVGSNSVENQEETGPKVREDIVDKLAVSEEWNKRKQAEFNQILKKMVESKPVLFGKSQPNRKQNVTFEQRGGSYDHYKEKRDAKLSREKPGKQVEKEAQYQEMQQLLDKKKAEMLSKSSTANKKSSARLPQKSLRNSTQPANSPGETAKPSVTKKTSSKTSPMPAIRKSWSATPSPRASAISPAKARSGISSASTTPTRQKPMSTAAVPQPSSQREKSQQRSRNEKETQTGNVGSFKSTNEKRQPAVPAKSKAIKAKTMTSSGETSVTSKIGLGNKGTKKSSVVPLESKPLLHKGTRPGPGNHKKKKSPPKLDKPLRDSEDLINDQESELVVNASDLVSQHSDRDQNNATEIESQINNHMQCDETKNVDQNRSENGDVSTNIEEFSLKIENEEESTISPSAWVDTEEDLKLPKPCEDITFQPAFQSNFPAAGSTSPRVRHSLSQMLQEETSEPETSEWGNAENPPVMIYQKDAPKGLKRLLKFARKSKGDAGSSGWSSPSIFSEGEDDAEEFKNSNKRNADNLLRKAALNAKSYGHPKCSVREVYERNLASRDDGKGSQKMQEGRDSSTGPTTRGSRSFFSLSAFRGNKPSESRFH</sequence>